<accession>A0A0H5AIX5</accession>
<gene>
    <name evidence="1" type="ORF">AA957_19720</name>
</gene>
<dbReference type="PATRIC" id="fig|200450.3.peg.4045"/>
<dbReference type="Pfam" id="PF19619">
    <property type="entry name" value="DUF6124"/>
    <property type="match status" value="1"/>
</dbReference>
<name>A0A0H5AIX5_9PSED</name>
<organism evidence="1 2">
    <name type="scientific">Pseudomonas trivialis</name>
    <dbReference type="NCBI Taxonomy" id="200450"/>
    <lineage>
        <taxon>Bacteria</taxon>
        <taxon>Pseudomonadati</taxon>
        <taxon>Pseudomonadota</taxon>
        <taxon>Gammaproteobacteria</taxon>
        <taxon>Pseudomonadales</taxon>
        <taxon>Pseudomonadaceae</taxon>
        <taxon>Pseudomonas</taxon>
    </lineage>
</organism>
<dbReference type="Proteomes" id="UP000036608">
    <property type="component" value="Chromosome"/>
</dbReference>
<protein>
    <submittedName>
        <fullName evidence="1">Uncharacterized protein</fullName>
    </submittedName>
</protein>
<dbReference type="KEGG" id="ptv:AA957_19720"/>
<evidence type="ECO:0000313" key="2">
    <source>
        <dbReference type="Proteomes" id="UP000036608"/>
    </source>
</evidence>
<reference evidence="1 2" key="1">
    <citation type="journal article" date="2015" name="Genome Announc.">
        <title>Complete Genome Sequence of the Rhizobacterium Pseudomonas trivialis Strain IHBB745 with Multiple Plant Growth-Promoting Activities and Tolerance to Desiccation and Alkalinity.</title>
        <authorList>
            <person name="Gulati A."/>
            <person name="Swarnkar M.K."/>
            <person name="Vyas P."/>
            <person name="Rahi P."/>
            <person name="Thakur R."/>
            <person name="Thakur N."/>
            <person name="Singh A.K."/>
        </authorList>
    </citation>
    <scope>NUCLEOTIDE SEQUENCE [LARGE SCALE GENOMIC DNA]</scope>
    <source>
        <strain evidence="2">745</strain>
    </source>
</reference>
<evidence type="ECO:0000313" key="1">
    <source>
        <dbReference type="EMBL" id="AKS10208.1"/>
    </source>
</evidence>
<dbReference type="AlphaFoldDB" id="A0A0H5AIX5"/>
<sequence length="69" mass="7407">MRPRCHVVHQSPVGAGLPAMASVQALAGNLAFDVDGPQRDAVLGIHRMVEGIHLMVDRVLDLQEVPISN</sequence>
<reference evidence="2" key="2">
    <citation type="submission" date="2015-05" db="EMBL/GenBank/DDBJ databases">
        <authorList>
            <person name="Swarnkar M.K."/>
            <person name="Vyas P."/>
            <person name="Rahi P."/>
            <person name="Thakur R."/>
            <person name="Thakur N."/>
            <person name="Singh A.K."/>
            <person name="Gulati A."/>
        </authorList>
    </citation>
    <scope>NUCLEOTIDE SEQUENCE [LARGE SCALE GENOMIC DNA]</scope>
    <source>
        <strain evidence="2">745</strain>
    </source>
</reference>
<proteinExistence type="predicted"/>
<dbReference type="EMBL" id="CP011507">
    <property type="protein sequence ID" value="AKS10208.1"/>
    <property type="molecule type" value="Genomic_DNA"/>
</dbReference>